<comment type="caution">
    <text evidence="1">The sequence shown here is derived from an EMBL/GenBank/DDBJ whole genome shotgun (WGS) entry which is preliminary data.</text>
</comment>
<organism evidence="1 2">
    <name type="scientific">Canavalia gladiata</name>
    <name type="common">Sword bean</name>
    <name type="synonym">Dolichos gladiatus</name>
    <dbReference type="NCBI Taxonomy" id="3824"/>
    <lineage>
        <taxon>Eukaryota</taxon>
        <taxon>Viridiplantae</taxon>
        <taxon>Streptophyta</taxon>
        <taxon>Embryophyta</taxon>
        <taxon>Tracheophyta</taxon>
        <taxon>Spermatophyta</taxon>
        <taxon>Magnoliopsida</taxon>
        <taxon>eudicotyledons</taxon>
        <taxon>Gunneridae</taxon>
        <taxon>Pentapetalae</taxon>
        <taxon>rosids</taxon>
        <taxon>fabids</taxon>
        <taxon>Fabales</taxon>
        <taxon>Fabaceae</taxon>
        <taxon>Papilionoideae</taxon>
        <taxon>50 kb inversion clade</taxon>
        <taxon>NPAAA clade</taxon>
        <taxon>indigoferoid/millettioid clade</taxon>
        <taxon>Phaseoleae</taxon>
        <taxon>Canavalia</taxon>
    </lineage>
</organism>
<proteinExistence type="predicted"/>
<reference evidence="1 2" key="1">
    <citation type="submission" date="2024-01" db="EMBL/GenBank/DDBJ databases">
        <title>The genomes of 5 underutilized Papilionoideae crops provide insights into root nodulation and disease resistanc.</title>
        <authorList>
            <person name="Jiang F."/>
        </authorList>
    </citation>
    <scope>NUCLEOTIDE SEQUENCE [LARGE SCALE GENOMIC DNA]</scope>
    <source>
        <strain evidence="1">LVBAO_FW01</strain>
        <tissue evidence="1">Leaves</tissue>
    </source>
</reference>
<evidence type="ECO:0000313" key="2">
    <source>
        <dbReference type="Proteomes" id="UP001367508"/>
    </source>
</evidence>
<evidence type="ECO:0000313" key="1">
    <source>
        <dbReference type="EMBL" id="KAK7339813.1"/>
    </source>
</evidence>
<sequence length="72" mass="7992">MASTAALSDKKVHKVSLKILVDKQKNKVLFAEAGKDGGYYGTLVTSAKYNRNQYEMNAWLNIIDPKSSARKS</sequence>
<accession>A0AAN9QQM1</accession>
<name>A0AAN9QQM1_CANGL</name>
<gene>
    <name evidence="1" type="ORF">VNO77_20498</name>
</gene>
<dbReference type="Proteomes" id="UP001367508">
    <property type="component" value="Unassembled WGS sequence"/>
</dbReference>
<keyword evidence="2" id="KW-1185">Reference proteome</keyword>
<dbReference type="AlphaFoldDB" id="A0AAN9QQM1"/>
<dbReference type="EMBL" id="JAYMYQ010000004">
    <property type="protein sequence ID" value="KAK7339813.1"/>
    <property type="molecule type" value="Genomic_DNA"/>
</dbReference>
<protein>
    <submittedName>
        <fullName evidence="1">Uncharacterized protein</fullName>
    </submittedName>
</protein>